<feature type="compositionally biased region" description="Basic and acidic residues" evidence="1">
    <location>
        <begin position="125"/>
        <end position="134"/>
    </location>
</feature>
<evidence type="ECO:0008006" key="4">
    <source>
        <dbReference type="Google" id="ProtNLM"/>
    </source>
</evidence>
<comment type="caution">
    <text evidence="2">The sequence shown here is derived from an EMBL/GenBank/DDBJ whole genome shotgun (WGS) entry which is preliminary data.</text>
</comment>
<evidence type="ECO:0000313" key="2">
    <source>
        <dbReference type="EMBL" id="TDD54991.1"/>
    </source>
</evidence>
<name>A0A4R4Z9H0_9ACTN</name>
<keyword evidence="3" id="KW-1185">Reference proteome</keyword>
<evidence type="ECO:0000256" key="1">
    <source>
        <dbReference type="SAM" id="MobiDB-lite"/>
    </source>
</evidence>
<reference evidence="2 3" key="1">
    <citation type="submission" date="2019-03" db="EMBL/GenBank/DDBJ databases">
        <title>Draft genome sequences of novel Actinobacteria.</title>
        <authorList>
            <person name="Sahin N."/>
            <person name="Ay H."/>
            <person name="Saygin H."/>
        </authorList>
    </citation>
    <scope>NUCLEOTIDE SEQUENCE [LARGE SCALE GENOMIC DNA]</scope>
    <source>
        <strain evidence="2 3">CH32</strain>
    </source>
</reference>
<dbReference type="Gene3D" id="3.40.720.10">
    <property type="entry name" value="Alkaline Phosphatase, subunit A"/>
    <property type="match status" value="1"/>
</dbReference>
<dbReference type="AlphaFoldDB" id="A0A4R4Z9H0"/>
<dbReference type="RefSeq" id="WP_132609019.1">
    <property type="nucleotide sequence ID" value="NZ_SMKQ01000007.1"/>
</dbReference>
<accession>A0A4R4Z9H0</accession>
<dbReference type="SUPFAM" id="SSF53649">
    <property type="entry name" value="Alkaline phosphatase-like"/>
    <property type="match status" value="1"/>
</dbReference>
<organism evidence="2 3">
    <name type="scientific">Nonomuraea terrae</name>
    <dbReference type="NCBI Taxonomy" id="2530383"/>
    <lineage>
        <taxon>Bacteria</taxon>
        <taxon>Bacillati</taxon>
        <taxon>Actinomycetota</taxon>
        <taxon>Actinomycetes</taxon>
        <taxon>Streptosporangiales</taxon>
        <taxon>Streptosporangiaceae</taxon>
        <taxon>Nonomuraea</taxon>
    </lineage>
</organism>
<sequence>MRSGVRDDRLVYQASIFPTLCALTGVPMPSTVEFPSLIESGDDDPAFLAYRHLQRGLRTRRWSLIAYAPARRIQLFDLIADPWQTRDLAADPAYGDTLRRLLAALRRRQGELDDPSGGWVDQIDESWHRPEDSAAGRTQRRRLQ</sequence>
<dbReference type="InterPro" id="IPR017850">
    <property type="entry name" value="Alkaline_phosphatase_core_sf"/>
</dbReference>
<gene>
    <name evidence="2" type="ORF">E1286_04635</name>
</gene>
<dbReference type="EMBL" id="SMKQ01000007">
    <property type="protein sequence ID" value="TDD54991.1"/>
    <property type="molecule type" value="Genomic_DNA"/>
</dbReference>
<protein>
    <recommendedName>
        <fullName evidence="4">DUF4976 domain-containing protein</fullName>
    </recommendedName>
</protein>
<dbReference type="Proteomes" id="UP000295302">
    <property type="component" value="Unassembled WGS sequence"/>
</dbReference>
<evidence type="ECO:0000313" key="3">
    <source>
        <dbReference type="Proteomes" id="UP000295302"/>
    </source>
</evidence>
<proteinExistence type="predicted"/>
<feature type="region of interest" description="Disordered" evidence="1">
    <location>
        <begin position="111"/>
        <end position="144"/>
    </location>
</feature>
<dbReference type="OrthoDB" id="9777306at2"/>